<dbReference type="Proteomes" id="UP000660611">
    <property type="component" value="Unassembled WGS sequence"/>
</dbReference>
<dbReference type="SUPFAM" id="SSF50249">
    <property type="entry name" value="Nucleic acid-binding proteins"/>
    <property type="match status" value="1"/>
</dbReference>
<sequence>MLVLIIDVPADPERAGDEPIRYQVKATGPLAEHAARQLDQGDAVVVVGDVRRERYRLTDTRPSATVDWLVATTIARNVGVPAKPTPPAPRPLTLVRPEPRTAQVVRALRDLASAA</sequence>
<proteinExistence type="predicted"/>
<organism evidence="1 2">
    <name type="scientific">Dactylosporangium siamense</name>
    <dbReference type="NCBI Taxonomy" id="685454"/>
    <lineage>
        <taxon>Bacteria</taxon>
        <taxon>Bacillati</taxon>
        <taxon>Actinomycetota</taxon>
        <taxon>Actinomycetes</taxon>
        <taxon>Micromonosporales</taxon>
        <taxon>Micromonosporaceae</taxon>
        <taxon>Dactylosporangium</taxon>
    </lineage>
</organism>
<name>A0A919UES3_9ACTN</name>
<comment type="caution">
    <text evidence="1">The sequence shown here is derived from an EMBL/GenBank/DDBJ whole genome shotgun (WGS) entry which is preliminary data.</text>
</comment>
<evidence type="ECO:0000313" key="1">
    <source>
        <dbReference type="EMBL" id="GIG52902.1"/>
    </source>
</evidence>
<evidence type="ECO:0000313" key="2">
    <source>
        <dbReference type="Proteomes" id="UP000660611"/>
    </source>
</evidence>
<dbReference type="EMBL" id="BONQ01000198">
    <property type="protein sequence ID" value="GIG52902.1"/>
    <property type="molecule type" value="Genomic_DNA"/>
</dbReference>
<dbReference type="InterPro" id="IPR012340">
    <property type="entry name" value="NA-bd_OB-fold"/>
</dbReference>
<reference evidence="1" key="1">
    <citation type="submission" date="2021-01" db="EMBL/GenBank/DDBJ databases">
        <title>Whole genome shotgun sequence of Dactylosporangium siamense NBRC 106093.</title>
        <authorList>
            <person name="Komaki H."/>
            <person name="Tamura T."/>
        </authorList>
    </citation>
    <scope>NUCLEOTIDE SEQUENCE</scope>
    <source>
        <strain evidence="1">NBRC 106093</strain>
    </source>
</reference>
<accession>A0A919UES3</accession>
<gene>
    <name evidence="1" type="ORF">Dsi01nite_109430</name>
</gene>
<keyword evidence="2" id="KW-1185">Reference proteome</keyword>
<protein>
    <submittedName>
        <fullName evidence="1">Uncharacterized protein</fullName>
    </submittedName>
</protein>
<dbReference type="AlphaFoldDB" id="A0A919UES3"/>
<dbReference type="Gene3D" id="2.40.50.140">
    <property type="entry name" value="Nucleic acid-binding proteins"/>
    <property type="match status" value="1"/>
</dbReference>